<dbReference type="AlphaFoldDB" id="A0A5B7K078"/>
<organism evidence="2 3">
    <name type="scientific">Portunus trituberculatus</name>
    <name type="common">Swimming crab</name>
    <name type="synonym">Neptunus trituberculatus</name>
    <dbReference type="NCBI Taxonomy" id="210409"/>
    <lineage>
        <taxon>Eukaryota</taxon>
        <taxon>Metazoa</taxon>
        <taxon>Ecdysozoa</taxon>
        <taxon>Arthropoda</taxon>
        <taxon>Crustacea</taxon>
        <taxon>Multicrustacea</taxon>
        <taxon>Malacostraca</taxon>
        <taxon>Eumalacostraca</taxon>
        <taxon>Eucarida</taxon>
        <taxon>Decapoda</taxon>
        <taxon>Pleocyemata</taxon>
        <taxon>Brachyura</taxon>
        <taxon>Eubrachyura</taxon>
        <taxon>Portunoidea</taxon>
        <taxon>Portunidae</taxon>
        <taxon>Portuninae</taxon>
        <taxon>Portunus</taxon>
    </lineage>
</organism>
<sequence>MHHAQHRGSHTATPAATQTAPVAVTAVTLHRLVRTLVIIAQNNAHCATNSIHNLAEKFQSDFPITPHLQ</sequence>
<accession>A0A5B7K078</accession>
<evidence type="ECO:0000313" key="2">
    <source>
        <dbReference type="EMBL" id="MPD02461.1"/>
    </source>
</evidence>
<dbReference type="EMBL" id="VSRR010131519">
    <property type="protein sequence ID" value="MPD02461.1"/>
    <property type="molecule type" value="Genomic_DNA"/>
</dbReference>
<evidence type="ECO:0000313" key="3">
    <source>
        <dbReference type="Proteomes" id="UP000324222"/>
    </source>
</evidence>
<keyword evidence="3" id="KW-1185">Reference proteome</keyword>
<feature type="compositionally biased region" description="Low complexity" evidence="1">
    <location>
        <begin position="11"/>
        <end position="20"/>
    </location>
</feature>
<dbReference type="Proteomes" id="UP000324222">
    <property type="component" value="Unassembled WGS sequence"/>
</dbReference>
<evidence type="ECO:0000256" key="1">
    <source>
        <dbReference type="SAM" id="MobiDB-lite"/>
    </source>
</evidence>
<protein>
    <submittedName>
        <fullName evidence="2">Uncharacterized protein</fullName>
    </submittedName>
</protein>
<feature type="region of interest" description="Disordered" evidence="1">
    <location>
        <begin position="1"/>
        <end position="20"/>
    </location>
</feature>
<gene>
    <name evidence="2" type="ORF">E2C01_098046</name>
</gene>
<name>A0A5B7K078_PORTR</name>
<proteinExistence type="predicted"/>
<reference evidence="2 3" key="1">
    <citation type="submission" date="2019-05" db="EMBL/GenBank/DDBJ databases">
        <title>Another draft genome of Portunus trituberculatus and its Hox gene families provides insights of decapod evolution.</title>
        <authorList>
            <person name="Jeong J.-H."/>
            <person name="Song I."/>
            <person name="Kim S."/>
            <person name="Choi T."/>
            <person name="Kim D."/>
            <person name="Ryu S."/>
            <person name="Kim W."/>
        </authorList>
    </citation>
    <scope>NUCLEOTIDE SEQUENCE [LARGE SCALE GENOMIC DNA]</scope>
    <source>
        <tissue evidence="2">Muscle</tissue>
    </source>
</reference>
<comment type="caution">
    <text evidence="2">The sequence shown here is derived from an EMBL/GenBank/DDBJ whole genome shotgun (WGS) entry which is preliminary data.</text>
</comment>